<name>A0A150H1L2_GONPE</name>
<dbReference type="PANTHER" id="PTHR36513:SF1">
    <property type="entry name" value="TRANSMEMBRANE PROTEIN"/>
    <property type="match status" value="1"/>
</dbReference>
<accession>A0A150H1L2</accession>
<dbReference type="SUPFAM" id="SSF53474">
    <property type="entry name" value="alpha/beta-Hydrolases"/>
    <property type="match status" value="1"/>
</dbReference>
<sequence length="773" mass="84987">MDGQHPSSLVLNLDRVLPYMQYRKSVRYFNGLYTASNPHRLGLMLLVILFLWTFKAGFLVHTGGSYDFGVVLSLSYTLPSGAQASEARVVAGNVITYFLLLCLLLLAATQLTGYDYVLQLLCFLALAFFIVSLSTRRASGLHPSSDGNATEGDPTGTADRDYQITQDLVMQVFIFSTLLHMALGAISRRVFPLMARHNFILVRCAVGKRQDLADPTAVASLIELPPGYSPGPERRLVACHFNYVAPWYVSHIPWLGSEDTITYVGEIDDAGNPSGYGEWRDTHWHGEHLTGFWHDGRPTGPFRSRETGSASGFMNLRIAYFRNRGEALQKAACVPRLTPLQFGLVACEVSTSGAWFKSLPRLRELLKPVEIHDELMELAAPEAPDDWRRSRTRSSNGLRASLARPSVAGPWQMEALLFVHGLGVDMHKALRHYAQMMALSCFPPHISPVMFSWPSSVPLAYFWARYRAAEAPETGLALAAAVRALAADGFRGLHIVVHSMGTRVLGNALPHLEALLGEGGAAPSSGMRLRSITICNPDYGLKRFTEDFGPRLRALCPLVTLYGDTADGALALSETVNALARPFLSARRVALAVPTVARTAAAAMRDAAEGVRDAALLPLNTAPSGVEALHQAADGPGAGSRLDLGGGANSFANQRSAGLAWWAERVLNYRRRVRKPFLYDWLEHSLGRRIYQVVDPVTGRPLDIDVVDLSYLSSNVNDVRHTHFALNREILDDLWEIIVLGRRAAQRSSRLQHVTGNVYSMAVAPYFLSTKQI</sequence>
<evidence type="ECO:0000313" key="3">
    <source>
        <dbReference type="EMBL" id="KXZ55758.1"/>
    </source>
</evidence>
<keyword evidence="4" id="KW-1185">Reference proteome</keyword>
<gene>
    <name evidence="3" type="ORF">GPECTOR_2g1308</name>
</gene>
<organism evidence="3 4">
    <name type="scientific">Gonium pectorale</name>
    <name type="common">Green alga</name>
    <dbReference type="NCBI Taxonomy" id="33097"/>
    <lineage>
        <taxon>Eukaryota</taxon>
        <taxon>Viridiplantae</taxon>
        <taxon>Chlorophyta</taxon>
        <taxon>core chlorophytes</taxon>
        <taxon>Chlorophyceae</taxon>
        <taxon>CS clade</taxon>
        <taxon>Chlamydomonadales</taxon>
        <taxon>Volvocaceae</taxon>
        <taxon>Gonium</taxon>
    </lineage>
</organism>
<dbReference type="OrthoDB" id="544381at2759"/>
<dbReference type="STRING" id="33097.A0A150H1L2"/>
<evidence type="ECO:0000313" key="4">
    <source>
        <dbReference type="Proteomes" id="UP000075714"/>
    </source>
</evidence>
<protein>
    <submittedName>
        <fullName evidence="3">Uncharacterized protein</fullName>
    </submittedName>
</protein>
<feature type="region of interest" description="Disordered" evidence="1">
    <location>
        <begin position="138"/>
        <end position="157"/>
    </location>
</feature>
<evidence type="ECO:0000256" key="2">
    <source>
        <dbReference type="SAM" id="Phobius"/>
    </source>
</evidence>
<feature type="transmembrane region" description="Helical" evidence="2">
    <location>
        <begin position="41"/>
        <end position="60"/>
    </location>
</feature>
<dbReference type="AlphaFoldDB" id="A0A150H1L2"/>
<keyword evidence="2" id="KW-0812">Transmembrane</keyword>
<dbReference type="Proteomes" id="UP000075714">
    <property type="component" value="Unassembled WGS sequence"/>
</dbReference>
<comment type="caution">
    <text evidence="3">The sequence shown here is derived from an EMBL/GenBank/DDBJ whole genome shotgun (WGS) entry which is preliminary data.</text>
</comment>
<keyword evidence="2" id="KW-1133">Transmembrane helix</keyword>
<dbReference type="InterPro" id="IPR029058">
    <property type="entry name" value="AB_hydrolase_fold"/>
</dbReference>
<keyword evidence="2" id="KW-0472">Membrane</keyword>
<evidence type="ECO:0000256" key="1">
    <source>
        <dbReference type="SAM" id="MobiDB-lite"/>
    </source>
</evidence>
<dbReference type="EMBL" id="LSYV01000003">
    <property type="protein sequence ID" value="KXZ55758.1"/>
    <property type="molecule type" value="Genomic_DNA"/>
</dbReference>
<feature type="transmembrane region" description="Helical" evidence="2">
    <location>
        <begin position="168"/>
        <end position="186"/>
    </location>
</feature>
<feature type="transmembrane region" description="Helical" evidence="2">
    <location>
        <begin position="116"/>
        <end position="135"/>
    </location>
</feature>
<dbReference type="InterPro" id="IPR010297">
    <property type="entry name" value="DUF900_hydrolase"/>
</dbReference>
<feature type="transmembrane region" description="Helical" evidence="2">
    <location>
        <begin position="89"/>
        <end position="109"/>
    </location>
</feature>
<dbReference type="PANTHER" id="PTHR36513">
    <property type="entry name" value="ABC TRANSMEMBRANE TYPE-1 DOMAIN-CONTAINING PROTEIN"/>
    <property type="match status" value="1"/>
</dbReference>
<reference evidence="4" key="1">
    <citation type="journal article" date="2016" name="Nat. Commun.">
        <title>The Gonium pectorale genome demonstrates co-option of cell cycle regulation during the evolution of multicellularity.</title>
        <authorList>
            <person name="Hanschen E.R."/>
            <person name="Marriage T.N."/>
            <person name="Ferris P.J."/>
            <person name="Hamaji T."/>
            <person name="Toyoda A."/>
            <person name="Fujiyama A."/>
            <person name="Neme R."/>
            <person name="Noguchi H."/>
            <person name="Minakuchi Y."/>
            <person name="Suzuki M."/>
            <person name="Kawai-Toyooka H."/>
            <person name="Smith D.R."/>
            <person name="Sparks H."/>
            <person name="Anderson J."/>
            <person name="Bakaric R."/>
            <person name="Luria V."/>
            <person name="Karger A."/>
            <person name="Kirschner M.W."/>
            <person name="Durand P.M."/>
            <person name="Michod R.E."/>
            <person name="Nozaki H."/>
            <person name="Olson B.J."/>
        </authorList>
    </citation>
    <scope>NUCLEOTIDE SEQUENCE [LARGE SCALE GENOMIC DNA]</scope>
    <source>
        <strain evidence="4">NIES-2863</strain>
    </source>
</reference>
<proteinExistence type="predicted"/>
<dbReference type="Pfam" id="PF05990">
    <property type="entry name" value="DUF900"/>
    <property type="match status" value="1"/>
</dbReference>